<keyword evidence="3" id="KW-1185">Reference proteome</keyword>
<feature type="transmembrane region" description="Helical" evidence="1">
    <location>
        <begin position="39"/>
        <end position="65"/>
    </location>
</feature>
<accession>A0A2V5H1M6</accession>
<proteinExistence type="predicted"/>
<name>A0A2V5H1M6_ASPV1</name>
<reference evidence="2 3" key="1">
    <citation type="submission" date="2018-02" db="EMBL/GenBank/DDBJ databases">
        <title>The genomes of Aspergillus section Nigri reveals drivers in fungal speciation.</title>
        <authorList>
            <consortium name="DOE Joint Genome Institute"/>
            <person name="Vesth T.C."/>
            <person name="Nybo J."/>
            <person name="Theobald S."/>
            <person name="Brandl J."/>
            <person name="Frisvad J.C."/>
            <person name="Nielsen K.F."/>
            <person name="Lyhne E.K."/>
            <person name="Kogle M.E."/>
            <person name="Kuo A."/>
            <person name="Riley R."/>
            <person name="Clum A."/>
            <person name="Nolan M."/>
            <person name="Lipzen A."/>
            <person name="Salamov A."/>
            <person name="Henrissat B."/>
            <person name="Wiebenga A."/>
            <person name="De vries R.P."/>
            <person name="Grigoriev I.V."/>
            <person name="Mortensen U.H."/>
            <person name="Andersen M.R."/>
            <person name="Baker S.E."/>
        </authorList>
    </citation>
    <scope>NUCLEOTIDE SEQUENCE [LARGE SCALE GENOMIC DNA]</scope>
    <source>
        <strain evidence="2 3">CBS 115571</strain>
    </source>
</reference>
<evidence type="ECO:0000313" key="2">
    <source>
        <dbReference type="EMBL" id="PYI15534.1"/>
    </source>
</evidence>
<feature type="transmembrane region" description="Helical" evidence="1">
    <location>
        <begin position="102"/>
        <end position="122"/>
    </location>
</feature>
<protein>
    <submittedName>
        <fullName evidence="2">Uncharacterized protein</fullName>
    </submittedName>
</protein>
<dbReference type="Proteomes" id="UP000249829">
    <property type="component" value="Unassembled WGS sequence"/>
</dbReference>
<sequence length="143" mass="15992">MAGLIARWLSTHFFCAKFLLFMSHLINETPGFLYTSPTSLPFASLSVLFCSPRTCVFCMIGFLQFVMTEVTYDDDPLSFAFMSCVLSEDVYHTLCGRPMTCLVFYFPFSLPYIAFAVFFNGFPGCGNPDGLAWSLFPPCTLGV</sequence>
<organism evidence="2 3">
    <name type="scientific">Aspergillus violaceofuscus (strain CBS 115571)</name>
    <dbReference type="NCBI Taxonomy" id="1450538"/>
    <lineage>
        <taxon>Eukaryota</taxon>
        <taxon>Fungi</taxon>
        <taxon>Dikarya</taxon>
        <taxon>Ascomycota</taxon>
        <taxon>Pezizomycotina</taxon>
        <taxon>Eurotiomycetes</taxon>
        <taxon>Eurotiomycetidae</taxon>
        <taxon>Eurotiales</taxon>
        <taxon>Aspergillaceae</taxon>
        <taxon>Aspergillus</taxon>
    </lineage>
</organism>
<keyword evidence="1" id="KW-0812">Transmembrane</keyword>
<gene>
    <name evidence="2" type="ORF">BO99DRAFT_249030</name>
</gene>
<evidence type="ECO:0000256" key="1">
    <source>
        <dbReference type="SAM" id="Phobius"/>
    </source>
</evidence>
<feature type="transmembrane region" description="Helical" evidence="1">
    <location>
        <begin position="6"/>
        <end position="27"/>
    </location>
</feature>
<keyword evidence="1" id="KW-0472">Membrane</keyword>
<dbReference type="AlphaFoldDB" id="A0A2V5H1M6"/>
<evidence type="ECO:0000313" key="3">
    <source>
        <dbReference type="Proteomes" id="UP000249829"/>
    </source>
</evidence>
<dbReference type="EMBL" id="KZ825184">
    <property type="protein sequence ID" value="PYI15534.1"/>
    <property type="molecule type" value="Genomic_DNA"/>
</dbReference>
<keyword evidence="1" id="KW-1133">Transmembrane helix</keyword>